<proteinExistence type="predicted"/>
<protein>
    <submittedName>
        <fullName evidence="1">Uncharacterized protein</fullName>
    </submittedName>
</protein>
<keyword evidence="2" id="KW-1185">Reference proteome</keyword>
<gene>
    <name evidence="1" type="ORF">RBEAN4_1651</name>
</gene>
<dbReference type="AlphaFoldDB" id="A0A0F3QDP2"/>
<dbReference type="Proteomes" id="UP000033661">
    <property type="component" value="Unassembled WGS sequence"/>
</dbReference>
<dbReference type="EMBL" id="LAOI01000001">
    <property type="protein sequence ID" value="KJV90643.1"/>
    <property type="molecule type" value="Genomic_DNA"/>
</dbReference>
<organism evidence="1 2">
    <name type="scientific">Rickettsia bellii str. RML An4</name>
    <dbReference type="NCBI Taxonomy" id="1359193"/>
    <lineage>
        <taxon>Bacteria</taxon>
        <taxon>Pseudomonadati</taxon>
        <taxon>Pseudomonadota</taxon>
        <taxon>Alphaproteobacteria</taxon>
        <taxon>Rickettsiales</taxon>
        <taxon>Rickettsiaceae</taxon>
        <taxon>Rickettsieae</taxon>
        <taxon>Rickettsia</taxon>
        <taxon>belli group</taxon>
    </lineage>
</organism>
<name>A0A0F3QDP2_RICBE</name>
<evidence type="ECO:0000313" key="1">
    <source>
        <dbReference type="EMBL" id="KJV90643.1"/>
    </source>
</evidence>
<sequence length="42" mass="4641">MLKPALSISLHKEILMLFLFSSSMIRSCGKSLSNTKLTSVNI</sequence>
<evidence type="ECO:0000313" key="2">
    <source>
        <dbReference type="Proteomes" id="UP000033661"/>
    </source>
</evidence>
<comment type="caution">
    <text evidence="1">The sequence shown here is derived from an EMBL/GenBank/DDBJ whole genome shotgun (WGS) entry which is preliminary data.</text>
</comment>
<accession>A0A0F3QDP2</accession>
<reference evidence="1 2" key="1">
    <citation type="submission" date="2015-02" db="EMBL/GenBank/DDBJ databases">
        <title>Genome Sequencing of Rickettsiales.</title>
        <authorList>
            <person name="Daugherty S.C."/>
            <person name="Su Q."/>
            <person name="Abolude K."/>
            <person name="Beier-Sexton M."/>
            <person name="Carlyon J.A."/>
            <person name="Carter R."/>
            <person name="Day N.P."/>
            <person name="Dumler S.J."/>
            <person name="Dyachenko V."/>
            <person name="Godinez A."/>
            <person name="Kurtti T.J."/>
            <person name="Lichay M."/>
            <person name="Mullins K.E."/>
            <person name="Ott S."/>
            <person name="Pappas-Brown V."/>
            <person name="Paris D.H."/>
            <person name="Patel P."/>
            <person name="Richards A.L."/>
            <person name="Sadzewicz L."/>
            <person name="Sears K."/>
            <person name="Seidman D."/>
            <person name="Sengamalay N."/>
            <person name="Stenos J."/>
            <person name="Tallon L.J."/>
            <person name="Vincent G."/>
            <person name="Fraser C.M."/>
            <person name="Munderloh U."/>
            <person name="Dunning-Hotopp J.C."/>
        </authorList>
    </citation>
    <scope>NUCLEOTIDE SEQUENCE [LARGE SCALE GENOMIC DNA]</scope>
    <source>
        <strain evidence="1 2">RML An4</strain>
    </source>
</reference>